<dbReference type="InterPro" id="IPR013128">
    <property type="entry name" value="Peptidase_C1A"/>
</dbReference>
<dbReference type="PANTHER" id="PTHR12411">
    <property type="entry name" value="CYSTEINE PROTEASE FAMILY C1-RELATED"/>
    <property type="match status" value="1"/>
</dbReference>
<evidence type="ECO:0000313" key="10">
    <source>
        <dbReference type="EMBL" id="JAW11156.1"/>
    </source>
</evidence>
<dbReference type="EMBL" id="GFTR01005270">
    <property type="protein sequence ID" value="JAW11156.1"/>
    <property type="molecule type" value="Transcribed_RNA"/>
</dbReference>
<dbReference type="PROSITE" id="PS00139">
    <property type="entry name" value="THIOL_PROTEASE_CYS"/>
    <property type="match status" value="1"/>
</dbReference>
<dbReference type="InterPro" id="IPR038765">
    <property type="entry name" value="Papain-like_cys_pep_sf"/>
</dbReference>
<name>A0A224XFA6_9HEMI</name>
<dbReference type="PRINTS" id="PR00705">
    <property type="entry name" value="PAPAIN"/>
</dbReference>
<keyword evidence="5" id="KW-0788">Thiol protease</keyword>
<dbReference type="InterPro" id="IPR025660">
    <property type="entry name" value="Pept_his_AS"/>
</dbReference>
<dbReference type="CDD" id="cd02620">
    <property type="entry name" value="Peptidase_C1A_CathepsinB"/>
    <property type="match status" value="1"/>
</dbReference>
<keyword evidence="6" id="KW-0865">Zymogen</keyword>
<dbReference type="Pfam" id="PF00112">
    <property type="entry name" value="Peptidase_C1"/>
    <property type="match status" value="1"/>
</dbReference>
<dbReference type="SMART" id="SM00645">
    <property type="entry name" value="Pept_C1"/>
    <property type="match status" value="1"/>
</dbReference>
<dbReference type="FunFam" id="3.90.70.10:FF:000031">
    <property type="entry name" value="Cathepsin B"/>
    <property type="match status" value="1"/>
</dbReference>
<feature type="domain" description="Peptidase C1A papain C-terminal" evidence="9">
    <location>
        <begin position="83"/>
        <end position="333"/>
    </location>
</feature>
<evidence type="ECO:0000256" key="6">
    <source>
        <dbReference type="ARBA" id="ARBA00023145"/>
    </source>
</evidence>
<dbReference type="InterPro" id="IPR012599">
    <property type="entry name" value="Propeptide_C1A"/>
</dbReference>
<dbReference type="Gene3D" id="3.90.70.10">
    <property type="entry name" value="Cysteine proteinases"/>
    <property type="match status" value="1"/>
</dbReference>
<dbReference type="AlphaFoldDB" id="A0A224XFA6"/>
<evidence type="ECO:0000256" key="3">
    <source>
        <dbReference type="ARBA" id="ARBA00022729"/>
    </source>
</evidence>
<organism evidence="10">
    <name type="scientific">Panstrongylus lignarius</name>
    <dbReference type="NCBI Taxonomy" id="156445"/>
    <lineage>
        <taxon>Eukaryota</taxon>
        <taxon>Metazoa</taxon>
        <taxon>Ecdysozoa</taxon>
        <taxon>Arthropoda</taxon>
        <taxon>Hexapoda</taxon>
        <taxon>Insecta</taxon>
        <taxon>Pterygota</taxon>
        <taxon>Neoptera</taxon>
        <taxon>Paraneoptera</taxon>
        <taxon>Hemiptera</taxon>
        <taxon>Heteroptera</taxon>
        <taxon>Panheteroptera</taxon>
        <taxon>Cimicomorpha</taxon>
        <taxon>Reduviidae</taxon>
        <taxon>Triatominae</taxon>
        <taxon>Panstrongylus</taxon>
    </lineage>
</organism>
<reference evidence="10" key="1">
    <citation type="journal article" date="2018" name="PLoS Negl. Trop. Dis.">
        <title>An insight into the salivary gland and fat body transcriptome of Panstrongylus lignarius (Hemiptera: Heteroptera), the main vector of Chagas disease in Peru.</title>
        <authorList>
            <person name="Nevoa J.C."/>
            <person name="Mendes M.T."/>
            <person name="da Silva M.V."/>
            <person name="Soares S.C."/>
            <person name="Oliveira C.J.F."/>
            <person name="Ribeiro J.M.C."/>
        </authorList>
    </citation>
    <scope>NUCLEOTIDE SEQUENCE</scope>
</reference>
<evidence type="ECO:0000256" key="4">
    <source>
        <dbReference type="ARBA" id="ARBA00022801"/>
    </source>
</evidence>
<evidence type="ECO:0000256" key="7">
    <source>
        <dbReference type="ARBA" id="ARBA00023157"/>
    </source>
</evidence>
<dbReference type="InterPro" id="IPR025661">
    <property type="entry name" value="Pept_asp_AS"/>
</dbReference>
<feature type="chain" id="PRO_5013393331" evidence="8">
    <location>
        <begin position="16"/>
        <end position="342"/>
    </location>
</feature>
<keyword evidence="7" id="KW-1015">Disulfide bond</keyword>
<dbReference type="PROSITE" id="PS00639">
    <property type="entry name" value="THIOL_PROTEASE_HIS"/>
    <property type="match status" value="1"/>
</dbReference>
<evidence type="ECO:0000256" key="2">
    <source>
        <dbReference type="ARBA" id="ARBA00022670"/>
    </source>
</evidence>
<dbReference type="GO" id="GO:0006508">
    <property type="term" value="P:proteolysis"/>
    <property type="evidence" value="ECO:0007669"/>
    <property type="project" value="UniProtKB-KW"/>
</dbReference>
<dbReference type="InterPro" id="IPR000668">
    <property type="entry name" value="Peptidase_C1A_C"/>
</dbReference>
<sequence length="342" mass="37845">MRLLIVLTIIHGVLSENAPIDPLSDEFIDYINSLNTTWKAGRNFHPKTSFKYLTKLMGVHPDAVLHKLPLKSDNFDAYYDGPIPEQFDSREQWRDCPTISEIRDQGSCGSCWAFGAVESMSDRVCIHSSGKQSVRLSAEDLVFCCDSCGFGCDGGFPGAAWDFWVRHGIVTGGSYGSDQGCQPYEIAPCEHHMNGTRKQCTGHSPTPMPHCKKTCQPSYKRSFKQDLHYGKSAYSVDSDVKSIQKEISSNGPVEGTLTVFEDFLNYKGGVYKHVHGKALGGHAIRMLGWGTENGTPYWLVANSWNTDWGDNGYFKILRGSDECGIEGGVSAGIPRAKTLFFL</sequence>
<protein>
    <submittedName>
        <fullName evidence="10">Putative cathepsin l</fullName>
    </submittedName>
</protein>
<evidence type="ECO:0000256" key="8">
    <source>
        <dbReference type="SAM" id="SignalP"/>
    </source>
</evidence>
<keyword evidence="4" id="KW-0378">Hydrolase</keyword>
<evidence type="ECO:0000259" key="9">
    <source>
        <dbReference type="SMART" id="SM00645"/>
    </source>
</evidence>
<keyword evidence="3 8" id="KW-0732">Signal</keyword>
<comment type="similarity">
    <text evidence="1">Belongs to the peptidase C1 family.</text>
</comment>
<proteinExistence type="inferred from homology"/>
<feature type="signal peptide" evidence="8">
    <location>
        <begin position="1"/>
        <end position="15"/>
    </location>
</feature>
<evidence type="ECO:0000256" key="5">
    <source>
        <dbReference type="ARBA" id="ARBA00022807"/>
    </source>
</evidence>
<dbReference type="GO" id="GO:0004197">
    <property type="term" value="F:cysteine-type endopeptidase activity"/>
    <property type="evidence" value="ECO:0007669"/>
    <property type="project" value="InterPro"/>
</dbReference>
<keyword evidence="2" id="KW-0645">Protease</keyword>
<dbReference type="Pfam" id="PF08127">
    <property type="entry name" value="Propeptide_C1"/>
    <property type="match status" value="1"/>
</dbReference>
<dbReference type="InterPro" id="IPR000169">
    <property type="entry name" value="Pept_cys_AS"/>
</dbReference>
<dbReference type="SUPFAM" id="SSF54001">
    <property type="entry name" value="Cysteine proteinases"/>
    <property type="match status" value="1"/>
</dbReference>
<accession>A0A224XFA6</accession>
<evidence type="ECO:0000256" key="1">
    <source>
        <dbReference type="ARBA" id="ARBA00008455"/>
    </source>
</evidence>
<dbReference type="PROSITE" id="PS00640">
    <property type="entry name" value="THIOL_PROTEASE_ASN"/>
    <property type="match status" value="1"/>
</dbReference>